<proteinExistence type="predicted"/>
<comment type="caution">
    <text evidence="1">The sequence shown here is derived from an EMBL/GenBank/DDBJ whole genome shotgun (WGS) entry which is preliminary data.</text>
</comment>
<dbReference type="Proteomes" id="UP000798662">
    <property type="component" value="Chromosome 3"/>
</dbReference>
<protein>
    <submittedName>
        <fullName evidence="1">Uncharacterized protein</fullName>
    </submittedName>
</protein>
<reference evidence="1" key="1">
    <citation type="submission" date="2019-11" db="EMBL/GenBank/DDBJ databases">
        <title>Nori genome reveals adaptations in red seaweeds to the harsh intertidal environment.</title>
        <authorList>
            <person name="Wang D."/>
            <person name="Mao Y."/>
        </authorList>
    </citation>
    <scope>NUCLEOTIDE SEQUENCE</scope>
    <source>
        <tissue evidence="1">Gametophyte</tissue>
    </source>
</reference>
<accession>A0ACC3CEH3</accession>
<evidence type="ECO:0000313" key="2">
    <source>
        <dbReference type="Proteomes" id="UP000798662"/>
    </source>
</evidence>
<sequence>MTEGSGAGGDEAAAAAGGGGGSGSTKSASMPAVVGAAAMSPFGRHSAAAGASGSTIISLAGKAAHGIDIPPSAPTLYDGDDDDEDFESDWDEEEDGDAIGTGALDRDVVMMSVNRKAGAATAASLKDTTSPQSVTISPPTLATPSVSLVTPSVALAPPPPLTVRMADDNDDDDQVEVPAMADSVDSLVGGDVSLEDSFGAEPSTPQVPSAPERDVQMVVVRSASSLTLSPPPSSTPGANIIAAARAARAASVAPVTLSADNASSDRQSGDATSSTSSGTGADGMSAAVAATTTTIAGRTFLAGEHVTIWNRLERRKIAGNAAPLGKNVTKYLSNHPNCEVYVDQDEAERPGASARRAAASARKRARLAAAAAAEAESSELARRAAANSIPLQRLLAAAADDDDADDHMDRPHVHLDHNGMALSGLPAQSGGLSNSIHGDVAAAPETPHLTMPDGEHVTIWNRLEGRKIAGSAAPRKANLAAYLTRNPHCEAYDARKHPPTSSSAAAAAAAVAAVRRRVHGVSAEELAQQLSLDPWLVGLDNLPPVVDAAGVAGLADLDSAPTAPDDGSTNLEALLSLAVSSGPQANNSSPFALDVADDCGVAALPSTGLDFEAGTSPSGCLMALLS</sequence>
<evidence type="ECO:0000313" key="1">
    <source>
        <dbReference type="EMBL" id="KAK1868167.1"/>
    </source>
</evidence>
<gene>
    <name evidence="1" type="ORF">I4F81_010661</name>
</gene>
<organism evidence="1 2">
    <name type="scientific">Pyropia yezoensis</name>
    <name type="common">Susabi-nori</name>
    <name type="synonym">Porphyra yezoensis</name>
    <dbReference type="NCBI Taxonomy" id="2788"/>
    <lineage>
        <taxon>Eukaryota</taxon>
        <taxon>Rhodophyta</taxon>
        <taxon>Bangiophyceae</taxon>
        <taxon>Bangiales</taxon>
        <taxon>Bangiaceae</taxon>
        <taxon>Pyropia</taxon>
    </lineage>
</organism>
<name>A0ACC3CEH3_PYRYE</name>
<dbReference type="EMBL" id="CM020620">
    <property type="protein sequence ID" value="KAK1868167.1"/>
    <property type="molecule type" value="Genomic_DNA"/>
</dbReference>
<keyword evidence="2" id="KW-1185">Reference proteome</keyword>